<dbReference type="Pfam" id="PF03372">
    <property type="entry name" value="Exo_endo_phos"/>
    <property type="match status" value="1"/>
</dbReference>
<dbReference type="SUPFAM" id="SSF56219">
    <property type="entry name" value="DNase I-like"/>
    <property type="match status" value="1"/>
</dbReference>
<reference evidence="3" key="1">
    <citation type="journal article" date="2020" name="Stud. Mycol.">
        <title>101 Dothideomycetes genomes: a test case for predicting lifestyles and emergence of pathogens.</title>
        <authorList>
            <person name="Haridas S."/>
            <person name="Albert R."/>
            <person name="Binder M."/>
            <person name="Bloem J."/>
            <person name="Labutti K."/>
            <person name="Salamov A."/>
            <person name="Andreopoulos B."/>
            <person name="Baker S."/>
            <person name="Barry K."/>
            <person name="Bills G."/>
            <person name="Bluhm B."/>
            <person name="Cannon C."/>
            <person name="Castanera R."/>
            <person name="Culley D."/>
            <person name="Daum C."/>
            <person name="Ezra D."/>
            <person name="Gonzalez J."/>
            <person name="Henrissat B."/>
            <person name="Kuo A."/>
            <person name="Liang C."/>
            <person name="Lipzen A."/>
            <person name="Lutzoni F."/>
            <person name="Magnuson J."/>
            <person name="Mondo S."/>
            <person name="Nolan M."/>
            <person name="Ohm R."/>
            <person name="Pangilinan J."/>
            <person name="Park H.-J."/>
            <person name="Ramirez L."/>
            <person name="Alfaro M."/>
            <person name="Sun H."/>
            <person name="Tritt A."/>
            <person name="Yoshinaga Y."/>
            <person name="Zwiers L.-H."/>
            <person name="Turgeon B."/>
            <person name="Goodwin S."/>
            <person name="Spatafora J."/>
            <person name="Crous P."/>
            <person name="Grigoriev I."/>
        </authorList>
    </citation>
    <scope>NUCLEOTIDE SEQUENCE</scope>
    <source>
        <strain evidence="3">ATCC 16933</strain>
    </source>
</reference>
<name>A0A6A6NLL4_9PEZI</name>
<dbReference type="CDD" id="cd04486">
    <property type="entry name" value="YhcR_OBF_like"/>
    <property type="match status" value="1"/>
</dbReference>
<dbReference type="Proteomes" id="UP000799766">
    <property type="component" value="Unassembled WGS sequence"/>
</dbReference>
<sequence length="611" mass="66167">MKSTLWWGSGLHSLLLAVVTSALTIPEINGPSFLSPYSGESVSNVTGIVTAKSEDGIYIRAPRPDNDVRTSNSIYVYSSTVGTNLTVGDLIVLGGEVQEYRSSDDYLYLTEIGSPSDVRVISSGNDVESLVIGHDTLTPPIIQYTSLDDGDVFGVPNAQSRISEENPELQPDRYGLDFWESLSGELVKVQGPNAVSRPNQYGDTWVIGDWQVRGRNLRGSLTIRNKDANPEAIIIGSPLDGSSNPDDTKLGDKLEDITGVLTYAFGFYRILPLTSLNVTSSAQPAQPPATSLESDGTCARVTFAQYNVENLTPDSDHMSGVADHIANFLKNPDVIFLQEVQDNDGATDDGVVDANATLSALSEAIASAGNVTYAYVDIDPENDEDGGEPGGNIRNAYLYNPDHIRLRDPNPGGPDDATEVLPGARLSYNPGRIAPADDAWEDSRKPIVAVFETVTGGHHFFAVNAHFASKGGSSSLHGDPRPPVNGGVDQRTRQARVTGQFIADILAERPRAAVVAAGDFNEFAFVEPMETLRSVSGMRDLDEVAGIAEKERYTYLYDMNSQELDHVYLSHYLAQQSPKFEHIHLNTWVSYDDQVSDHDPSVGRLNICGLA</sequence>
<dbReference type="GO" id="GO:0004519">
    <property type="term" value="F:endonuclease activity"/>
    <property type="evidence" value="ECO:0007669"/>
    <property type="project" value="UniProtKB-KW"/>
</dbReference>
<feature type="domain" description="Endonuclease/exonuclease/phosphatase" evidence="2">
    <location>
        <begin position="304"/>
        <end position="598"/>
    </location>
</feature>
<keyword evidence="1" id="KW-0732">Signal</keyword>
<dbReference type="OrthoDB" id="47488at2759"/>
<evidence type="ECO:0000313" key="3">
    <source>
        <dbReference type="EMBL" id="KAF2452605.1"/>
    </source>
</evidence>
<organism evidence="3 4">
    <name type="scientific">Lineolata rhizophorae</name>
    <dbReference type="NCBI Taxonomy" id="578093"/>
    <lineage>
        <taxon>Eukaryota</taxon>
        <taxon>Fungi</taxon>
        <taxon>Dikarya</taxon>
        <taxon>Ascomycota</taxon>
        <taxon>Pezizomycotina</taxon>
        <taxon>Dothideomycetes</taxon>
        <taxon>Dothideomycetes incertae sedis</taxon>
        <taxon>Lineolatales</taxon>
        <taxon>Lineolataceae</taxon>
        <taxon>Lineolata</taxon>
    </lineage>
</organism>
<dbReference type="AlphaFoldDB" id="A0A6A6NLL4"/>
<evidence type="ECO:0000313" key="4">
    <source>
        <dbReference type="Proteomes" id="UP000799766"/>
    </source>
</evidence>
<dbReference type="EMBL" id="MU001706">
    <property type="protein sequence ID" value="KAF2452605.1"/>
    <property type="molecule type" value="Genomic_DNA"/>
</dbReference>
<feature type="chain" id="PRO_5025563150" evidence="1">
    <location>
        <begin position="23"/>
        <end position="611"/>
    </location>
</feature>
<keyword evidence="3" id="KW-0269">Exonuclease</keyword>
<evidence type="ECO:0000259" key="2">
    <source>
        <dbReference type="Pfam" id="PF03372"/>
    </source>
</evidence>
<dbReference type="InterPro" id="IPR036691">
    <property type="entry name" value="Endo/exonu/phosph_ase_sf"/>
</dbReference>
<dbReference type="PANTHER" id="PTHR42834:SF1">
    <property type="entry name" value="ENDONUCLEASE_EXONUCLEASE_PHOSPHATASE FAMILY PROTEIN (AFU_ORTHOLOGUE AFUA_3G09210)"/>
    <property type="match status" value="1"/>
</dbReference>
<proteinExistence type="predicted"/>
<dbReference type="PANTHER" id="PTHR42834">
    <property type="entry name" value="ENDONUCLEASE/EXONUCLEASE/PHOSPHATASE FAMILY PROTEIN (AFU_ORTHOLOGUE AFUA_3G09210)"/>
    <property type="match status" value="1"/>
</dbReference>
<gene>
    <name evidence="3" type="ORF">BDY21DRAFT_358627</name>
</gene>
<dbReference type="Gene3D" id="3.60.10.10">
    <property type="entry name" value="Endonuclease/exonuclease/phosphatase"/>
    <property type="match status" value="1"/>
</dbReference>
<evidence type="ECO:0000256" key="1">
    <source>
        <dbReference type="SAM" id="SignalP"/>
    </source>
</evidence>
<accession>A0A6A6NLL4</accession>
<dbReference type="InterPro" id="IPR005135">
    <property type="entry name" value="Endo/exonuclease/phosphatase"/>
</dbReference>
<keyword evidence="3" id="KW-0255">Endonuclease</keyword>
<keyword evidence="3" id="KW-0540">Nuclease</keyword>
<keyword evidence="3" id="KW-0378">Hydrolase</keyword>
<keyword evidence="4" id="KW-1185">Reference proteome</keyword>
<dbReference type="GO" id="GO:0004527">
    <property type="term" value="F:exonuclease activity"/>
    <property type="evidence" value="ECO:0007669"/>
    <property type="project" value="UniProtKB-KW"/>
</dbReference>
<feature type="signal peptide" evidence="1">
    <location>
        <begin position="1"/>
        <end position="22"/>
    </location>
</feature>
<protein>
    <submittedName>
        <fullName evidence="3">Endonuclease/exonuclease/phosphatase</fullName>
    </submittedName>
</protein>